<evidence type="ECO:0000313" key="9">
    <source>
        <dbReference type="EMBL" id="ATL69334.1"/>
    </source>
</evidence>
<keyword evidence="4 8" id="KW-0479">Metal-binding</keyword>
<evidence type="ECO:0000256" key="5">
    <source>
        <dbReference type="ARBA" id="ARBA00023002"/>
    </source>
</evidence>
<evidence type="ECO:0000256" key="2">
    <source>
        <dbReference type="ARBA" id="ARBA00010617"/>
    </source>
</evidence>
<gene>
    <name evidence="9" type="ORF">CRH09_27300</name>
</gene>
<comment type="similarity">
    <text evidence="2 8">Belongs to the cytochrome P450 family.</text>
</comment>
<dbReference type="GO" id="GO:0004497">
    <property type="term" value="F:monooxygenase activity"/>
    <property type="evidence" value="ECO:0007669"/>
    <property type="project" value="UniProtKB-KW"/>
</dbReference>
<dbReference type="InterPro" id="IPR017972">
    <property type="entry name" value="Cyt_P450_CS"/>
</dbReference>
<dbReference type="GO" id="GO:0020037">
    <property type="term" value="F:heme binding"/>
    <property type="evidence" value="ECO:0007669"/>
    <property type="project" value="InterPro"/>
</dbReference>
<reference evidence="9 10" key="1">
    <citation type="submission" date="2017-10" db="EMBL/GenBank/DDBJ databases">
        <title>Comparative genomics between pathogenic Norcardia.</title>
        <authorList>
            <person name="Zeng L."/>
        </authorList>
    </citation>
    <scope>NUCLEOTIDE SEQUENCE [LARGE SCALE GENOMIC DNA]</scope>
    <source>
        <strain evidence="9 10">NC_YFY_NT001</strain>
    </source>
</reference>
<dbReference type="EMBL" id="CP023778">
    <property type="protein sequence ID" value="ATL69334.1"/>
    <property type="molecule type" value="Genomic_DNA"/>
</dbReference>
<dbReference type="PANTHER" id="PTHR46696:SF1">
    <property type="entry name" value="CYTOCHROME P450 YJIB-RELATED"/>
    <property type="match status" value="1"/>
</dbReference>
<accession>A0A291RQ35</accession>
<dbReference type="GO" id="GO:0005506">
    <property type="term" value="F:iron ion binding"/>
    <property type="evidence" value="ECO:0007669"/>
    <property type="project" value="InterPro"/>
</dbReference>
<dbReference type="PRINTS" id="PR00359">
    <property type="entry name" value="BP450"/>
</dbReference>
<evidence type="ECO:0000256" key="4">
    <source>
        <dbReference type="ARBA" id="ARBA00022723"/>
    </source>
</evidence>
<dbReference type="Proteomes" id="UP000221961">
    <property type="component" value="Chromosome"/>
</dbReference>
<keyword evidence="3 8" id="KW-0349">Heme</keyword>
<comment type="cofactor">
    <cofactor evidence="1">
        <name>heme</name>
        <dbReference type="ChEBI" id="CHEBI:30413"/>
    </cofactor>
</comment>
<keyword evidence="7 8" id="KW-0503">Monooxygenase</keyword>
<evidence type="ECO:0000256" key="7">
    <source>
        <dbReference type="ARBA" id="ARBA00023033"/>
    </source>
</evidence>
<dbReference type="InterPro" id="IPR002397">
    <property type="entry name" value="Cyt_P450_B"/>
</dbReference>
<dbReference type="SUPFAM" id="SSF48264">
    <property type="entry name" value="Cytochrome P450"/>
    <property type="match status" value="1"/>
</dbReference>
<dbReference type="FunFam" id="1.10.630.10:FF:000018">
    <property type="entry name" value="Cytochrome P450 monooxygenase"/>
    <property type="match status" value="1"/>
</dbReference>
<dbReference type="GO" id="GO:0016705">
    <property type="term" value="F:oxidoreductase activity, acting on paired donors, with incorporation or reduction of molecular oxygen"/>
    <property type="evidence" value="ECO:0007669"/>
    <property type="project" value="InterPro"/>
</dbReference>
<name>A0A291RQ35_9NOCA</name>
<evidence type="ECO:0000256" key="6">
    <source>
        <dbReference type="ARBA" id="ARBA00023004"/>
    </source>
</evidence>
<protein>
    <submittedName>
        <fullName evidence="9">Cytochrome</fullName>
    </submittedName>
</protein>
<proteinExistence type="inferred from homology"/>
<dbReference type="InterPro" id="IPR036396">
    <property type="entry name" value="Cyt_P450_sf"/>
</dbReference>
<organism evidence="9 10">
    <name type="scientific">Nocardia terpenica</name>
    <dbReference type="NCBI Taxonomy" id="455432"/>
    <lineage>
        <taxon>Bacteria</taxon>
        <taxon>Bacillati</taxon>
        <taxon>Actinomycetota</taxon>
        <taxon>Actinomycetes</taxon>
        <taxon>Mycobacteriales</taxon>
        <taxon>Nocardiaceae</taxon>
        <taxon>Nocardia</taxon>
    </lineage>
</organism>
<sequence>MNIVNNKVSPLPDVPDLFSDPFHGDQYSTYRSLREQQSVCRAQYTTDSPAWLVTTYDESKTLLQDNRLQRNDCGIAAGESLPKAAIPEGIRRYFENILARRDTPHHTRLRKVVAHHFTAQHVRALRPRIRRVIDQAVDRLDEHDGSVDLMEHFADPLPARVLGELLDLDPEDRDNLVVHTRAVRTDRPDQPDDPLHPMVDFASRLLRLRREKPGDDLVSDMVRAHDEGRLDETELLTLLISLLLAGLDATSSLIGTAVYTLLTHPRQLELLRRQPALTTPAVEEVLRYRCPLELAARRFTREPVEVDGVRIPQGQTVQVVLAAANRDPRRFPDPDRFDITRQDISHLAFGYGAHFCVGAPLGRAVAEIALTALVQRFPGLALAACPAEITWRPSFLRAPTALSVRLR</sequence>
<dbReference type="PANTHER" id="PTHR46696">
    <property type="entry name" value="P450, PUTATIVE (EUROFUNG)-RELATED"/>
    <property type="match status" value="1"/>
</dbReference>
<evidence type="ECO:0000256" key="8">
    <source>
        <dbReference type="RuleBase" id="RU000461"/>
    </source>
</evidence>
<keyword evidence="5 8" id="KW-0560">Oxidoreductase</keyword>
<dbReference type="InterPro" id="IPR001128">
    <property type="entry name" value="Cyt_P450"/>
</dbReference>
<dbReference type="Gene3D" id="1.10.630.10">
    <property type="entry name" value="Cytochrome P450"/>
    <property type="match status" value="1"/>
</dbReference>
<dbReference type="Pfam" id="PF00067">
    <property type="entry name" value="p450"/>
    <property type="match status" value="1"/>
</dbReference>
<evidence type="ECO:0000313" key="10">
    <source>
        <dbReference type="Proteomes" id="UP000221961"/>
    </source>
</evidence>
<keyword evidence="6 8" id="KW-0408">Iron</keyword>
<evidence type="ECO:0000256" key="3">
    <source>
        <dbReference type="ARBA" id="ARBA00022617"/>
    </source>
</evidence>
<dbReference type="KEGG" id="ntp:CRH09_27300"/>
<evidence type="ECO:0000256" key="1">
    <source>
        <dbReference type="ARBA" id="ARBA00001971"/>
    </source>
</evidence>
<dbReference type="AlphaFoldDB" id="A0A291RQ35"/>
<dbReference type="PROSITE" id="PS00086">
    <property type="entry name" value="CYTOCHROME_P450"/>
    <property type="match status" value="1"/>
</dbReference>